<sequence>MTTAATGDVGRLLRSWRQRRRLSQLELASRAEVSSRHLSFVETGRAQPSSEMIVRLADQLEVPLRERNSLLLAGGYAPQYAAAEPADLAPVLASFRQLLDAHAPYPALLLDRYWDLIDSNAPVSGLLEGVAPHLLEPPVNVIRLSLHPDGLAPRIGNLAQWRAHLLHQLDARAERTGDPRLAQLHDEVAAYPVPTTGGERSAPVSPVIPLVLLPLGAGPALRFFSVASVVEAPSDVTIDELHLETFLPADQETAEILRA</sequence>
<dbReference type="Proteomes" id="UP000744769">
    <property type="component" value="Unassembled WGS sequence"/>
</dbReference>
<dbReference type="GO" id="GO:0003677">
    <property type="term" value="F:DNA binding"/>
    <property type="evidence" value="ECO:0007669"/>
    <property type="project" value="InterPro"/>
</dbReference>
<name>A0A967B7N4_9MICO</name>
<comment type="caution">
    <text evidence="2">The sequence shown here is derived from an EMBL/GenBank/DDBJ whole genome shotgun (WGS) entry which is preliminary data.</text>
</comment>
<gene>
    <name evidence="2" type="ORF">G9U51_15055</name>
</gene>
<keyword evidence="3" id="KW-1185">Reference proteome</keyword>
<dbReference type="InterPro" id="IPR010982">
    <property type="entry name" value="Lambda_DNA-bd_dom_sf"/>
</dbReference>
<dbReference type="EMBL" id="JAAOIV010000012">
    <property type="protein sequence ID" value="NHN57087.1"/>
    <property type="molecule type" value="Genomic_DNA"/>
</dbReference>
<evidence type="ECO:0000313" key="2">
    <source>
        <dbReference type="EMBL" id="NHN57087.1"/>
    </source>
</evidence>
<dbReference type="PROSITE" id="PS50943">
    <property type="entry name" value="HTH_CROC1"/>
    <property type="match status" value="1"/>
</dbReference>
<evidence type="ECO:0000313" key="3">
    <source>
        <dbReference type="Proteomes" id="UP000744769"/>
    </source>
</evidence>
<dbReference type="Gene3D" id="3.30.450.180">
    <property type="match status" value="1"/>
</dbReference>
<dbReference type="PANTHER" id="PTHR35010">
    <property type="entry name" value="BLL4672 PROTEIN-RELATED"/>
    <property type="match status" value="1"/>
</dbReference>
<proteinExistence type="predicted"/>
<dbReference type="Pfam" id="PF13560">
    <property type="entry name" value="HTH_31"/>
    <property type="match status" value="1"/>
</dbReference>
<dbReference type="PANTHER" id="PTHR35010:SF4">
    <property type="entry name" value="BLL5781 PROTEIN"/>
    <property type="match status" value="1"/>
</dbReference>
<organism evidence="2 3">
    <name type="scientific">Metallococcus carri</name>
    <dbReference type="NCBI Taxonomy" id="1656884"/>
    <lineage>
        <taxon>Bacteria</taxon>
        <taxon>Bacillati</taxon>
        <taxon>Actinomycetota</taxon>
        <taxon>Actinomycetes</taxon>
        <taxon>Micrococcales</taxon>
        <taxon>Dermacoccaceae</taxon>
        <taxon>Metallococcus</taxon>
    </lineage>
</organism>
<dbReference type="SMART" id="SM00530">
    <property type="entry name" value="HTH_XRE"/>
    <property type="match status" value="1"/>
</dbReference>
<protein>
    <submittedName>
        <fullName evidence="2">Helix-turn-helix transcriptional regulator</fullName>
    </submittedName>
</protein>
<dbReference type="InterPro" id="IPR041413">
    <property type="entry name" value="MLTR_LBD"/>
</dbReference>
<accession>A0A967B7N4</accession>
<dbReference type="CDD" id="cd00093">
    <property type="entry name" value="HTH_XRE"/>
    <property type="match status" value="1"/>
</dbReference>
<dbReference type="Pfam" id="PF17765">
    <property type="entry name" value="MLTR_LBD"/>
    <property type="match status" value="1"/>
</dbReference>
<dbReference type="RefSeq" id="WP_166198007.1">
    <property type="nucleotide sequence ID" value="NZ_JAAOIV010000012.1"/>
</dbReference>
<evidence type="ECO:0000259" key="1">
    <source>
        <dbReference type="PROSITE" id="PS50943"/>
    </source>
</evidence>
<dbReference type="SUPFAM" id="SSF47413">
    <property type="entry name" value="lambda repressor-like DNA-binding domains"/>
    <property type="match status" value="1"/>
</dbReference>
<dbReference type="AlphaFoldDB" id="A0A967B7N4"/>
<feature type="domain" description="HTH cro/C1-type" evidence="1">
    <location>
        <begin position="13"/>
        <end position="67"/>
    </location>
</feature>
<dbReference type="InterPro" id="IPR001387">
    <property type="entry name" value="Cro/C1-type_HTH"/>
</dbReference>
<reference evidence="2" key="1">
    <citation type="submission" date="2020-03" db="EMBL/GenBank/DDBJ databases">
        <title>Draft sequencing of Calidifontibacter sp. DB0510.</title>
        <authorList>
            <person name="Kim D.-U."/>
        </authorList>
    </citation>
    <scope>NUCLEOTIDE SEQUENCE</scope>
    <source>
        <strain evidence="2">DB0510</strain>
    </source>
</reference>
<dbReference type="Gene3D" id="1.10.260.40">
    <property type="entry name" value="lambda repressor-like DNA-binding domains"/>
    <property type="match status" value="1"/>
</dbReference>